<dbReference type="AlphaFoldDB" id="A0A199VDZ5"/>
<name>A0A199VDZ5_ANACO</name>
<feature type="compositionally biased region" description="Basic residues" evidence="1">
    <location>
        <begin position="20"/>
        <end position="29"/>
    </location>
</feature>
<dbReference type="Proteomes" id="UP000092600">
    <property type="component" value="Unassembled WGS sequence"/>
</dbReference>
<feature type="region of interest" description="Disordered" evidence="1">
    <location>
        <begin position="1"/>
        <end position="62"/>
    </location>
</feature>
<evidence type="ECO:0000313" key="3">
    <source>
        <dbReference type="Proteomes" id="UP000092600"/>
    </source>
</evidence>
<dbReference type="EMBL" id="LSRQ01002121">
    <property type="protein sequence ID" value="OAY75337.1"/>
    <property type="molecule type" value="Genomic_DNA"/>
</dbReference>
<protein>
    <submittedName>
        <fullName evidence="2">Uncharacterized protein</fullName>
    </submittedName>
</protein>
<organism evidence="2 3">
    <name type="scientific">Ananas comosus</name>
    <name type="common">Pineapple</name>
    <name type="synonym">Ananas ananas</name>
    <dbReference type="NCBI Taxonomy" id="4615"/>
    <lineage>
        <taxon>Eukaryota</taxon>
        <taxon>Viridiplantae</taxon>
        <taxon>Streptophyta</taxon>
        <taxon>Embryophyta</taxon>
        <taxon>Tracheophyta</taxon>
        <taxon>Spermatophyta</taxon>
        <taxon>Magnoliopsida</taxon>
        <taxon>Liliopsida</taxon>
        <taxon>Poales</taxon>
        <taxon>Bromeliaceae</taxon>
        <taxon>Bromelioideae</taxon>
        <taxon>Ananas</taxon>
    </lineage>
</organism>
<evidence type="ECO:0000256" key="1">
    <source>
        <dbReference type="SAM" id="MobiDB-lite"/>
    </source>
</evidence>
<comment type="caution">
    <text evidence="2">The sequence shown here is derived from an EMBL/GenBank/DDBJ whole genome shotgun (WGS) entry which is preliminary data.</text>
</comment>
<evidence type="ECO:0000313" key="2">
    <source>
        <dbReference type="EMBL" id="OAY75337.1"/>
    </source>
</evidence>
<reference evidence="2 3" key="1">
    <citation type="journal article" date="2016" name="DNA Res.">
        <title>The draft genome of MD-2 pineapple using hybrid error correction of long reads.</title>
        <authorList>
            <person name="Redwan R.M."/>
            <person name="Saidin A."/>
            <person name="Kumar S.V."/>
        </authorList>
    </citation>
    <scope>NUCLEOTIDE SEQUENCE [LARGE SCALE GENOMIC DNA]</scope>
    <source>
        <strain evidence="3">cv. MD2</strain>
        <tissue evidence="2">Leaf</tissue>
    </source>
</reference>
<accession>A0A199VDZ5</accession>
<proteinExistence type="predicted"/>
<gene>
    <name evidence="2" type="ORF">ACMD2_11558</name>
</gene>
<sequence>MSRDRRPPQGTSRAYGRYNYPRRHSKKKDKQTYPVDCRATSPTTQERDSLKSQGRGWPRGPLGDWDLSRKCEGCLKPADRRKRISKLSSDLSRLNIGNTLTLEPGLPSHPGRR</sequence>